<keyword evidence="1" id="KW-0812">Transmembrane</keyword>
<name>A0A6C0BAY6_9ZZZZ</name>
<dbReference type="AlphaFoldDB" id="A0A6C0BAY6"/>
<organism evidence="2">
    <name type="scientific">viral metagenome</name>
    <dbReference type="NCBI Taxonomy" id="1070528"/>
    <lineage>
        <taxon>unclassified sequences</taxon>
        <taxon>metagenomes</taxon>
        <taxon>organismal metagenomes</taxon>
    </lineage>
</organism>
<proteinExistence type="predicted"/>
<evidence type="ECO:0000313" key="2">
    <source>
        <dbReference type="EMBL" id="QHS89200.1"/>
    </source>
</evidence>
<evidence type="ECO:0000256" key="1">
    <source>
        <dbReference type="SAM" id="Phobius"/>
    </source>
</evidence>
<feature type="transmembrane region" description="Helical" evidence="1">
    <location>
        <begin position="59"/>
        <end position="79"/>
    </location>
</feature>
<sequence length="199" mass="22791">MKFNLFGTLFMLYGILKILLVMSITWFIPHDLEKQLSTIEGLDLFISGDATLAGRMIDYILMAFGLFTTVHGMVLSDILKAPYIESKEVQYSVYTALGLFSILFYTLTIYTNLPIDKDPKEYENYKVYGFLGGLSFLMVPFLWELSEYLFPMLNKLSVEKQMMYMTLIMFIGIGGLAGTYYSVNKIKKEKVASWINGET</sequence>
<feature type="transmembrane region" description="Helical" evidence="1">
    <location>
        <begin position="6"/>
        <end position="28"/>
    </location>
</feature>
<protein>
    <submittedName>
        <fullName evidence="2">Uncharacterized protein</fullName>
    </submittedName>
</protein>
<keyword evidence="1" id="KW-1133">Transmembrane helix</keyword>
<accession>A0A6C0BAY6</accession>
<dbReference type="EMBL" id="MN739107">
    <property type="protein sequence ID" value="QHS89200.1"/>
    <property type="molecule type" value="Genomic_DNA"/>
</dbReference>
<keyword evidence="1" id="KW-0472">Membrane</keyword>
<feature type="transmembrane region" description="Helical" evidence="1">
    <location>
        <begin position="91"/>
        <end position="113"/>
    </location>
</feature>
<feature type="transmembrane region" description="Helical" evidence="1">
    <location>
        <begin position="125"/>
        <end position="143"/>
    </location>
</feature>
<feature type="transmembrane region" description="Helical" evidence="1">
    <location>
        <begin position="163"/>
        <end position="183"/>
    </location>
</feature>
<reference evidence="2" key="1">
    <citation type="journal article" date="2020" name="Nature">
        <title>Giant virus diversity and host interactions through global metagenomics.</title>
        <authorList>
            <person name="Schulz F."/>
            <person name="Roux S."/>
            <person name="Paez-Espino D."/>
            <person name="Jungbluth S."/>
            <person name="Walsh D.A."/>
            <person name="Denef V.J."/>
            <person name="McMahon K.D."/>
            <person name="Konstantinidis K.T."/>
            <person name="Eloe-Fadrosh E.A."/>
            <person name="Kyrpides N.C."/>
            <person name="Woyke T."/>
        </authorList>
    </citation>
    <scope>NUCLEOTIDE SEQUENCE</scope>
    <source>
        <strain evidence="2">GVMAG-M-3300010158-60</strain>
    </source>
</reference>